<evidence type="ECO:0000313" key="2">
    <source>
        <dbReference type="EMBL" id="AOU96986.1"/>
    </source>
</evidence>
<gene>
    <name evidence="2" type="ORF">BI364_02250</name>
</gene>
<keyword evidence="1" id="KW-0175">Coiled coil</keyword>
<keyword evidence="3" id="KW-1185">Reference proteome</keyword>
<protein>
    <submittedName>
        <fullName evidence="2">Uncharacterized protein</fullName>
    </submittedName>
</protein>
<dbReference type="KEGG" id="aprs:BI364_02250"/>
<evidence type="ECO:0000313" key="3">
    <source>
        <dbReference type="Proteomes" id="UP000095401"/>
    </source>
</evidence>
<sequence>MVYEELSSLNTQLEQSQQEKESLEFSLLESEELIHELEKKAKTSAYLHSQRGDTSEALPADDAIFTELIGVATDPKGPTPEECLVLLAKLYPQRLVVLPTALESARGVSTFSQSRRLLDMLNRLVTEYLPKFIKSGDTAARTTFTNNEFAARESDKVVNNKQFLAYRIFAVEGMQVEMLKHLKVGVADDPKSTIRVHFEIDQTSKRVIIGHCGLHLPLPGR</sequence>
<accession>A0A1D8IKJ9</accession>
<organism evidence="2 3">
    <name type="scientific">Acidihalobacter yilgarnensis</name>
    <dbReference type="NCBI Taxonomy" id="2819280"/>
    <lineage>
        <taxon>Bacteria</taxon>
        <taxon>Pseudomonadati</taxon>
        <taxon>Pseudomonadota</taxon>
        <taxon>Gammaproteobacteria</taxon>
        <taxon>Chromatiales</taxon>
        <taxon>Ectothiorhodospiraceae</taxon>
        <taxon>Acidihalobacter</taxon>
    </lineage>
</organism>
<evidence type="ECO:0000256" key="1">
    <source>
        <dbReference type="SAM" id="Coils"/>
    </source>
</evidence>
<dbReference type="EMBL" id="CP017415">
    <property type="protein sequence ID" value="AOU96986.1"/>
    <property type="molecule type" value="Genomic_DNA"/>
</dbReference>
<name>A0A1D8IKJ9_9GAMM</name>
<dbReference type="AlphaFoldDB" id="A0A1D8IKJ9"/>
<feature type="coiled-coil region" evidence="1">
    <location>
        <begin position="6"/>
        <end position="40"/>
    </location>
</feature>
<reference evidence="3" key="1">
    <citation type="submission" date="2016-09" db="EMBL/GenBank/DDBJ databases">
        <title>Acidihalobacter prosperus F5.</title>
        <authorList>
            <person name="Khaleque H.N."/>
            <person name="Ramsay J.P."/>
            <person name="Kaksonen A.H."/>
            <person name="Boxall N.J."/>
            <person name="Watkin E.L.J."/>
        </authorList>
    </citation>
    <scope>NUCLEOTIDE SEQUENCE [LARGE SCALE GENOMIC DNA]</scope>
    <source>
        <strain evidence="3">F5</strain>
    </source>
</reference>
<dbReference type="Proteomes" id="UP000095401">
    <property type="component" value="Chromosome"/>
</dbReference>
<proteinExistence type="predicted"/>